<dbReference type="RefSeq" id="WP_190931216.1">
    <property type="nucleotide sequence ID" value="NZ_JACXJA010000044.1"/>
</dbReference>
<organism evidence="5 6">
    <name type="scientific">Paenibacillus oceani</name>
    <dbReference type="NCBI Taxonomy" id="2772510"/>
    <lineage>
        <taxon>Bacteria</taxon>
        <taxon>Bacillati</taxon>
        <taxon>Bacillota</taxon>
        <taxon>Bacilli</taxon>
        <taxon>Bacillales</taxon>
        <taxon>Paenibacillaceae</taxon>
        <taxon>Paenibacillus</taxon>
    </lineage>
</organism>
<dbReference type="InterPro" id="IPR005000">
    <property type="entry name" value="Aldolase/citrate-lyase_domain"/>
</dbReference>
<dbReference type="EMBL" id="JACXJA010000044">
    <property type="protein sequence ID" value="MBD2865595.1"/>
    <property type="molecule type" value="Genomic_DNA"/>
</dbReference>
<dbReference type="PANTHER" id="PTHR30502:SF0">
    <property type="entry name" value="PHOSPHOENOLPYRUVATE CARBOXYLASE FAMILY PROTEIN"/>
    <property type="match status" value="1"/>
</dbReference>
<keyword evidence="3" id="KW-0456">Lyase</keyword>
<keyword evidence="6" id="KW-1185">Reference proteome</keyword>
<dbReference type="GO" id="GO:0046872">
    <property type="term" value="F:metal ion binding"/>
    <property type="evidence" value="ECO:0007669"/>
    <property type="project" value="UniProtKB-KW"/>
</dbReference>
<dbReference type="GO" id="GO:0005737">
    <property type="term" value="C:cytoplasm"/>
    <property type="evidence" value="ECO:0007669"/>
    <property type="project" value="TreeGrafter"/>
</dbReference>
<proteinExistence type="inferred from homology"/>
<dbReference type="InterPro" id="IPR015813">
    <property type="entry name" value="Pyrv/PenolPyrv_kinase-like_dom"/>
</dbReference>
<evidence type="ECO:0000256" key="1">
    <source>
        <dbReference type="ARBA" id="ARBA00005568"/>
    </source>
</evidence>
<dbReference type="InterPro" id="IPR040442">
    <property type="entry name" value="Pyrv_kinase-like_dom_sf"/>
</dbReference>
<comment type="similarity">
    <text evidence="1">Belongs to the HpcH/HpaI aldolase family.</text>
</comment>
<feature type="domain" description="HpcH/HpaI aldolase/citrate lyase" evidence="4">
    <location>
        <begin position="29"/>
        <end position="243"/>
    </location>
</feature>
<accession>A0A927H297</accession>
<name>A0A927H297_9BACL</name>
<protein>
    <submittedName>
        <fullName evidence="5">Aldolase</fullName>
    </submittedName>
</protein>
<dbReference type="SUPFAM" id="SSF51621">
    <property type="entry name" value="Phosphoenolpyruvate/pyruvate domain"/>
    <property type="match status" value="1"/>
</dbReference>
<evidence type="ECO:0000256" key="2">
    <source>
        <dbReference type="ARBA" id="ARBA00022723"/>
    </source>
</evidence>
<gene>
    <name evidence="5" type="ORF">IDH45_26790</name>
</gene>
<dbReference type="Gene3D" id="3.20.20.60">
    <property type="entry name" value="Phosphoenolpyruvate-binding domains"/>
    <property type="match status" value="1"/>
</dbReference>
<dbReference type="InterPro" id="IPR050251">
    <property type="entry name" value="HpcH-HpaI_aldolase"/>
</dbReference>
<evidence type="ECO:0000256" key="3">
    <source>
        <dbReference type="ARBA" id="ARBA00023239"/>
    </source>
</evidence>
<dbReference type="AlphaFoldDB" id="A0A927H297"/>
<dbReference type="Proteomes" id="UP000639396">
    <property type="component" value="Unassembled WGS sequence"/>
</dbReference>
<dbReference type="PANTHER" id="PTHR30502">
    <property type="entry name" value="2-KETO-3-DEOXY-L-RHAMNONATE ALDOLASE"/>
    <property type="match status" value="1"/>
</dbReference>
<dbReference type="GO" id="GO:0016832">
    <property type="term" value="F:aldehyde-lyase activity"/>
    <property type="evidence" value="ECO:0007669"/>
    <property type="project" value="TreeGrafter"/>
</dbReference>
<evidence type="ECO:0000313" key="6">
    <source>
        <dbReference type="Proteomes" id="UP000639396"/>
    </source>
</evidence>
<evidence type="ECO:0000313" key="5">
    <source>
        <dbReference type="EMBL" id="MBD2865595.1"/>
    </source>
</evidence>
<evidence type="ECO:0000259" key="4">
    <source>
        <dbReference type="Pfam" id="PF03328"/>
    </source>
</evidence>
<comment type="caution">
    <text evidence="5">The sequence shown here is derived from an EMBL/GenBank/DDBJ whole genome shotgun (WGS) entry which is preliminary data.</text>
</comment>
<sequence>MSTPIMRRSRVLQQLRSGAIVHSIKLNFADARIAEMAALLGIDCIWTDMEHVANDWSIIENQIRAAKVHDTDTIVRVARGSYSDYIRPLELDAAGIMVPHVKSAAEAEEIVRAVKFYPIGLRPVDGGNADGSYCLIPITDYIHQANAERFVILQIEDPEPLAEIDRIAQLPGVDMLFFGPGDFSQAIGAPGQLEHPQVCEARIRVAEAAVRAGIFAGTVGTPDNSAELAKLGYRFINIGSDVNGLGSYFRRLAGRQPESVHQRGGY</sequence>
<reference evidence="5" key="1">
    <citation type="submission" date="2020-09" db="EMBL/GenBank/DDBJ databases">
        <title>A novel bacterium of genus Paenibacillus, isolated from South China Sea.</title>
        <authorList>
            <person name="Huang H."/>
            <person name="Mo K."/>
            <person name="Hu Y."/>
        </authorList>
    </citation>
    <scope>NUCLEOTIDE SEQUENCE</scope>
    <source>
        <strain evidence="5">IB182363</strain>
    </source>
</reference>
<dbReference type="Pfam" id="PF03328">
    <property type="entry name" value="HpcH_HpaI"/>
    <property type="match status" value="1"/>
</dbReference>
<keyword evidence="2" id="KW-0479">Metal-binding</keyword>